<keyword evidence="3" id="KW-1185">Reference proteome</keyword>
<organism evidence="2 3">
    <name type="scientific">Biomphalaria pfeifferi</name>
    <name type="common">Bloodfluke planorb</name>
    <name type="synonym">Freshwater snail</name>
    <dbReference type="NCBI Taxonomy" id="112525"/>
    <lineage>
        <taxon>Eukaryota</taxon>
        <taxon>Metazoa</taxon>
        <taxon>Spiralia</taxon>
        <taxon>Lophotrochozoa</taxon>
        <taxon>Mollusca</taxon>
        <taxon>Gastropoda</taxon>
        <taxon>Heterobranchia</taxon>
        <taxon>Euthyneura</taxon>
        <taxon>Panpulmonata</taxon>
        <taxon>Hygrophila</taxon>
        <taxon>Lymnaeoidea</taxon>
        <taxon>Planorbidae</taxon>
        <taxon>Biomphalaria</taxon>
    </lineage>
</organism>
<sequence>MLTQARERRSNVLSECLLLAFLLCELEGCLRALPENGKSYTRWERRIKKKMRERLEEIKIEKKRREEIRK</sequence>
<proteinExistence type="predicted"/>
<protein>
    <recommendedName>
        <fullName evidence="4">Secreted protein</fullName>
    </recommendedName>
</protein>
<accession>A0AAD8APP2</accession>
<evidence type="ECO:0000313" key="3">
    <source>
        <dbReference type="Proteomes" id="UP001233172"/>
    </source>
</evidence>
<feature type="signal peptide" evidence="1">
    <location>
        <begin position="1"/>
        <end position="32"/>
    </location>
</feature>
<name>A0AAD8APP2_BIOPF</name>
<gene>
    <name evidence="2" type="ORF">Bpfe_030375</name>
</gene>
<keyword evidence="1" id="KW-0732">Signal</keyword>
<dbReference type="EMBL" id="JASAOG010000344">
    <property type="protein sequence ID" value="KAK0040197.1"/>
    <property type="molecule type" value="Genomic_DNA"/>
</dbReference>
<feature type="chain" id="PRO_5041925911" description="Secreted protein" evidence="1">
    <location>
        <begin position="33"/>
        <end position="70"/>
    </location>
</feature>
<reference evidence="2" key="1">
    <citation type="journal article" date="2023" name="PLoS Negl. Trop. Dis.">
        <title>A genome sequence for Biomphalaria pfeifferi, the major vector snail for the human-infecting parasite Schistosoma mansoni.</title>
        <authorList>
            <person name="Bu L."/>
            <person name="Lu L."/>
            <person name="Laidemitt M.R."/>
            <person name="Zhang S.M."/>
            <person name="Mutuku M."/>
            <person name="Mkoji G."/>
            <person name="Steinauer M."/>
            <person name="Loker E.S."/>
        </authorList>
    </citation>
    <scope>NUCLEOTIDE SEQUENCE</scope>
    <source>
        <strain evidence="2">KasaAsao</strain>
    </source>
</reference>
<dbReference type="Proteomes" id="UP001233172">
    <property type="component" value="Unassembled WGS sequence"/>
</dbReference>
<dbReference type="AlphaFoldDB" id="A0AAD8APP2"/>
<evidence type="ECO:0000256" key="1">
    <source>
        <dbReference type="SAM" id="SignalP"/>
    </source>
</evidence>
<comment type="caution">
    <text evidence="2">The sequence shown here is derived from an EMBL/GenBank/DDBJ whole genome shotgun (WGS) entry which is preliminary data.</text>
</comment>
<evidence type="ECO:0008006" key="4">
    <source>
        <dbReference type="Google" id="ProtNLM"/>
    </source>
</evidence>
<evidence type="ECO:0000313" key="2">
    <source>
        <dbReference type="EMBL" id="KAK0040197.1"/>
    </source>
</evidence>
<reference evidence="2" key="2">
    <citation type="submission" date="2023-04" db="EMBL/GenBank/DDBJ databases">
        <authorList>
            <person name="Bu L."/>
            <person name="Lu L."/>
            <person name="Laidemitt M.R."/>
            <person name="Zhang S.M."/>
            <person name="Mutuku M."/>
            <person name="Mkoji G."/>
            <person name="Steinauer M."/>
            <person name="Loker E.S."/>
        </authorList>
    </citation>
    <scope>NUCLEOTIDE SEQUENCE</scope>
    <source>
        <strain evidence="2">KasaAsao</strain>
        <tissue evidence="2">Whole Snail</tissue>
    </source>
</reference>